<gene>
    <name evidence="2" type="ORF">BofuT4_uP038530.1</name>
</gene>
<name>G2Y2R1_BOTF4</name>
<sequence length="51" mass="5919">MHQQGTTTNSLIICSYIQYQYHTHFHQTISSHSLTQKKKTPHSTSSHPPIR</sequence>
<feature type="compositionally biased region" description="Polar residues" evidence="1">
    <location>
        <begin position="42"/>
        <end position="51"/>
    </location>
</feature>
<reference evidence="3" key="1">
    <citation type="journal article" date="2011" name="PLoS Genet.">
        <title>Genomic analysis of the necrotrophic fungal pathogens Sclerotinia sclerotiorum and Botrytis cinerea.</title>
        <authorList>
            <person name="Amselem J."/>
            <person name="Cuomo C.A."/>
            <person name="van Kan J.A."/>
            <person name="Viaud M."/>
            <person name="Benito E.P."/>
            <person name="Couloux A."/>
            <person name="Coutinho P.M."/>
            <person name="de Vries R.P."/>
            <person name="Dyer P.S."/>
            <person name="Fillinger S."/>
            <person name="Fournier E."/>
            <person name="Gout L."/>
            <person name="Hahn M."/>
            <person name="Kohn L."/>
            <person name="Lapalu N."/>
            <person name="Plummer K.M."/>
            <person name="Pradier J.M."/>
            <person name="Quevillon E."/>
            <person name="Sharon A."/>
            <person name="Simon A."/>
            <person name="ten Have A."/>
            <person name="Tudzynski B."/>
            <person name="Tudzynski P."/>
            <person name="Wincker P."/>
            <person name="Andrew M."/>
            <person name="Anthouard V."/>
            <person name="Beever R.E."/>
            <person name="Beffa R."/>
            <person name="Benoit I."/>
            <person name="Bouzid O."/>
            <person name="Brault B."/>
            <person name="Chen Z."/>
            <person name="Choquer M."/>
            <person name="Collemare J."/>
            <person name="Cotton P."/>
            <person name="Danchin E.G."/>
            <person name="Da Silva C."/>
            <person name="Gautier A."/>
            <person name="Giraud C."/>
            <person name="Giraud T."/>
            <person name="Gonzalez C."/>
            <person name="Grossetete S."/>
            <person name="Guldener U."/>
            <person name="Henrissat B."/>
            <person name="Howlett B.J."/>
            <person name="Kodira C."/>
            <person name="Kretschmer M."/>
            <person name="Lappartient A."/>
            <person name="Leroch M."/>
            <person name="Levis C."/>
            <person name="Mauceli E."/>
            <person name="Neuveglise C."/>
            <person name="Oeser B."/>
            <person name="Pearson M."/>
            <person name="Poulain J."/>
            <person name="Poussereau N."/>
            <person name="Quesneville H."/>
            <person name="Rascle C."/>
            <person name="Schumacher J."/>
            <person name="Segurens B."/>
            <person name="Sexton A."/>
            <person name="Silva E."/>
            <person name="Sirven C."/>
            <person name="Soanes D.M."/>
            <person name="Talbot N.J."/>
            <person name="Templeton M."/>
            <person name="Yandava C."/>
            <person name="Yarden O."/>
            <person name="Zeng Q."/>
            <person name="Rollins J.A."/>
            <person name="Lebrun M.H."/>
            <person name="Dickman M."/>
        </authorList>
    </citation>
    <scope>NUCLEOTIDE SEQUENCE [LARGE SCALE GENOMIC DNA]</scope>
    <source>
        <strain evidence="3">T4</strain>
    </source>
</reference>
<feature type="region of interest" description="Disordered" evidence="1">
    <location>
        <begin position="28"/>
        <end position="51"/>
    </location>
</feature>
<dbReference type="InParanoid" id="G2Y2R1"/>
<protein>
    <submittedName>
        <fullName evidence="2">Uncharacterized protein</fullName>
    </submittedName>
</protein>
<accession>G2Y2R1</accession>
<evidence type="ECO:0000313" key="3">
    <source>
        <dbReference type="Proteomes" id="UP000008177"/>
    </source>
</evidence>
<dbReference type="Proteomes" id="UP000008177">
    <property type="component" value="Unplaced contigs"/>
</dbReference>
<proteinExistence type="predicted"/>
<dbReference type="EMBL" id="FQ790285">
    <property type="protein sequence ID" value="CCD46951.1"/>
    <property type="molecule type" value="Genomic_DNA"/>
</dbReference>
<evidence type="ECO:0000313" key="2">
    <source>
        <dbReference type="EMBL" id="CCD46951.1"/>
    </source>
</evidence>
<evidence type="ECO:0000256" key="1">
    <source>
        <dbReference type="SAM" id="MobiDB-lite"/>
    </source>
</evidence>
<organism evidence="2 3">
    <name type="scientific">Botryotinia fuckeliana (strain T4)</name>
    <name type="common">Noble rot fungus</name>
    <name type="synonym">Botrytis cinerea</name>
    <dbReference type="NCBI Taxonomy" id="999810"/>
    <lineage>
        <taxon>Eukaryota</taxon>
        <taxon>Fungi</taxon>
        <taxon>Dikarya</taxon>
        <taxon>Ascomycota</taxon>
        <taxon>Pezizomycotina</taxon>
        <taxon>Leotiomycetes</taxon>
        <taxon>Helotiales</taxon>
        <taxon>Sclerotiniaceae</taxon>
        <taxon>Botrytis</taxon>
    </lineage>
</organism>
<dbReference type="HOGENOM" id="CLU_3106062_0_0_1"/>
<dbReference type="AlphaFoldDB" id="G2Y2R1"/>